<comment type="caution">
    <text evidence="1">The sequence shown here is derived from an EMBL/GenBank/DDBJ whole genome shotgun (WGS) entry which is preliminary data.</text>
</comment>
<dbReference type="EMBL" id="MU266348">
    <property type="protein sequence ID" value="KAH7928812.1"/>
    <property type="molecule type" value="Genomic_DNA"/>
</dbReference>
<reference evidence="1" key="1">
    <citation type="journal article" date="2021" name="New Phytol.">
        <title>Evolutionary innovations through gain and loss of genes in the ectomycorrhizal Boletales.</title>
        <authorList>
            <person name="Wu G."/>
            <person name="Miyauchi S."/>
            <person name="Morin E."/>
            <person name="Kuo A."/>
            <person name="Drula E."/>
            <person name="Varga T."/>
            <person name="Kohler A."/>
            <person name="Feng B."/>
            <person name="Cao Y."/>
            <person name="Lipzen A."/>
            <person name="Daum C."/>
            <person name="Hundley H."/>
            <person name="Pangilinan J."/>
            <person name="Johnson J."/>
            <person name="Barry K."/>
            <person name="LaButti K."/>
            <person name="Ng V."/>
            <person name="Ahrendt S."/>
            <person name="Min B."/>
            <person name="Choi I.G."/>
            <person name="Park H."/>
            <person name="Plett J.M."/>
            <person name="Magnuson J."/>
            <person name="Spatafora J.W."/>
            <person name="Nagy L.G."/>
            <person name="Henrissat B."/>
            <person name="Grigoriev I.V."/>
            <person name="Yang Z.L."/>
            <person name="Xu J."/>
            <person name="Martin F.M."/>
        </authorList>
    </citation>
    <scope>NUCLEOTIDE SEQUENCE</scope>
    <source>
        <strain evidence="1">KUC20120723A-06</strain>
    </source>
</reference>
<keyword evidence="2" id="KW-1185">Reference proteome</keyword>
<proteinExistence type="predicted"/>
<name>A0ACB8BTR1_9AGAM</name>
<sequence length="165" mass="18225">MDAIVPFKSNSSLTFFQESMPTVHLASMRLPYPNWRHDGKPALRDFANPRGRQNDSRLGKSRMPLPSTLRACRSASVTRGRRLLKCYDEAYNVTTSLLHGLEANTQHATCRTPLIVAVACLSGKPQKGDSIQLHPACCDASKISTTLDQQRVGSITRSGRSDELL</sequence>
<gene>
    <name evidence="1" type="ORF">BV22DRAFT_170073</name>
</gene>
<accession>A0ACB8BTR1</accession>
<dbReference type="Proteomes" id="UP000790709">
    <property type="component" value="Unassembled WGS sequence"/>
</dbReference>
<protein>
    <submittedName>
        <fullName evidence="1">Uncharacterized protein</fullName>
    </submittedName>
</protein>
<evidence type="ECO:0000313" key="2">
    <source>
        <dbReference type="Proteomes" id="UP000790709"/>
    </source>
</evidence>
<evidence type="ECO:0000313" key="1">
    <source>
        <dbReference type="EMBL" id="KAH7928812.1"/>
    </source>
</evidence>
<organism evidence="1 2">
    <name type="scientific">Leucogyrophana mollusca</name>
    <dbReference type="NCBI Taxonomy" id="85980"/>
    <lineage>
        <taxon>Eukaryota</taxon>
        <taxon>Fungi</taxon>
        <taxon>Dikarya</taxon>
        <taxon>Basidiomycota</taxon>
        <taxon>Agaricomycotina</taxon>
        <taxon>Agaricomycetes</taxon>
        <taxon>Agaricomycetidae</taxon>
        <taxon>Boletales</taxon>
        <taxon>Boletales incertae sedis</taxon>
        <taxon>Leucogyrophana</taxon>
    </lineage>
</organism>